<protein>
    <submittedName>
        <fullName evidence="5">Glycosyltransferase family 25 protein</fullName>
    </submittedName>
</protein>
<accession>A0A939GY76</accession>
<dbReference type="Proteomes" id="UP000664731">
    <property type="component" value="Unassembled WGS sequence"/>
</dbReference>
<dbReference type="AlphaFoldDB" id="A0A939GY76"/>
<feature type="domain" description="Glycosyl transferase family 25" evidence="4">
    <location>
        <begin position="6"/>
        <end position="186"/>
    </location>
</feature>
<dbReference type="RefSeq" id="WP_207574006.1">
    <property type="nucleotide sequence ID" value="NZ_JAFNME010000002.1"/>
</dbReference>
<comment type="caution">
    <text evidence="5">The sequence shown here is derived from an EMBL/GenBank/DDBJ whole genome shotgun (WGS) entry which is preliminary data.</text>
</comment>
<evidence type="ECO:0000256" key="1">
    <source>
        <dbReference type="ARBA" id="ARBA00005068"/>
    </source>
</evidence>
<gene>
    <name evidence="5" type="ORF">J1777_01200</name>
</gene>
<sequence length="262" mass="30622">MSQNFEIHVISLKNQTHRRKKIEAILEGQCLKWSFFDAIAGEDISNYLGMYNREKRLRNLGYDLRINEIACFISHRTLWEECARKGIPFLILEDDIKIKYYVGDFAQAAQIVHLIIEKIKAEYLFVRLGNLFDRKFQILQKISDDFNIVRYQRDPSTAMGYIISPQVAEILAAQSEKFFCAVDNYMWRGWDHGCCLLDVSPAVFFTSDADTPSSIGDRSKPAIGFLKKIKREYFRALDAAQRSRYEKKIIKELLNYESKLFN</sequence>
<evidence type="ECO:0000256" key="2">
    <source>
        <dbReference type="ARBA" id="ARBA00005222"/>
    </source>
</evidence>
<dbReference type="InterPro" id="IPR002654">
    <property type="entry name" value="Glyco_trans_25"/>
</dbReference>
<dbReference type="CDD" id="cd06532">
    <property type="entry name" value="Glyco_transf_25"/>
    <property type="match status" value="1"/>
</dbReference>
<dbReference type="Pfam" id="PF01755">
    <property type="entry name" value="Glyco_transf_25"/>
    <property type="match status" value="1"/>
</dbReference>
<reference evidence="5" key="1">
    <citation type="submission" date="2021-03" db="EMBL/GenBank/DDBJ databases">
        <title>Comamonas denitrificans.</title>
        <authorList>
            <person name="Finster K."/>
        </authorList>
    </citation>
    <scope>NUCLEOTIDE SEQUENCE</scope>
    <source>
        <strain evidence="5">MM2021_4</strain>
    </source>
</reference>
<comment type="pathway">
    <text evidence="1">Bacterial outer membrane biogenesis; lipooligosaccharide biosynthesis.</text>
</comment>
<dbReference type="GO" id="GO:0009103">
    <property type="term" value="P:lipopolysaccharide biosynthetic process"/>
    <property type="evidence" value="ECO:0007669"/>
    <property type="project" value="UniProtKB-KW"/>
</dbReference>
<evidence type="ECO:0000313" key="5">
    <source>
        <dbReference type="EMBL" id="MBO1248455.1"/>
    </source>
</evidence>
<keyword evidence="3" id="KW-0448">Lipopolysaccharide biosynthesis</keyword>
<organism evidence="5 6">
    <name type="scientific">Comamonas denitrificans</name>
    <dbReference type="NCBI Taxonomy" id="117506"/>
    <lineage>
        <taxon>Bacteria</taxon>
        <taxon>Pseudomonadati</taxon>
        <taxon>Pseudomonadota</taxon>
        <taxon>Betaproteobacteria</taxon>
        <taxon>Burkholderiales</taxon>
        <taxon>Comamonadaceae</taxon>
        <taxon>Comamonas</taxon>
    </lineage>
</organism>
<evidence type="ECO:0000259" key="4">
    <source>
        <dbReference type="Pfam" id="PF01755"/>
    </source>
</evidence>
<dbReference type="EMBL" id="JAFNME010000002">
    <property type="protein sequence ID" value="MBO1248455.1"/>
    <property type="molecule type" value="Genomic_DNA"/>
</dbReference>
<proteinExistence type="predicted"/>
<name>A0A939GY76_9BURK</name>
<comment type="pathway">
    <text evidence="2">Glycan metabolism; lacto-N-neotetraose biosynthesis.</text>
</comment>
<evidence type="ECO:0000256" key="3">
    <source>
        <dbReference type="ARBA" id="ARBA00022985"/>
    </source>
</evidence>
<evidence type="ECO:0000313" key="6">
    <source>
        <dbReference type="Proteomes" id="UP000664731"/>
    </source>
</evidence>
<keyword evidence="6" id="KW-1185">Reference proteome</keyword>